<evidence type="ECO:0000313" key="2">
    <source>
        <dbReference type="EMBL" id="KAG8460004.1"/>
    </source>
</evidence>
<dbReference type="AlphaFoldDB" id="A0A8J5X9R5"/>
<reference evidence="2" key="1">
    <citation type="submission" date="2021-05" db="EMBL/GenBank/DDBJ databases">
        <title>The genome of the haptophyte Pavlova lutheri (Diacronema luteri, Pavlovales) - a model for lipid biosynthesis in eukaryotic algae.</title>
        <authorList>
            <person name="Hulatt C.J."/>
            <person name="Posewitz M.C."/>
        </authorList>
    </citation>
    <scope>NUCLEOTIDE SEQUENCE</scope>
    <source>
        <strain evidence="2">NIVA-4/92</strain>
    </source>
</reference>
<gene>
    <name evidence="2" type="ORF">KFE25_011053</name>
</gene>
<feature type="chain" id="PRO_5035276044" evidence="1">
    <location>
        <begin position="17"/>
        <end position="433"/>
    </location>
</feature>
<keyword evidence="1" id="KW-0732">Signal</keyword>
<keyword evidence="3" id="KW-1185">Reference proteome</keyword>
<organism evidence="2 3">
    <name type="scientific">Diacronema lutheri</name>
    <name type="common">Unicellular marine alga</name>
    <name type="synonym">Monochrysis lutheri</name>
    <dbReference type="NCBI Taxonomy" id="2081491"/>
    <lineage>
        <taxon>Eukaryota</taxon>
        <taxon>Haptista</taxon>
        <taxon>Haptophyta</taxon>
        <taxon>Pavlovophyceae</taxon>
        <taxon>Pavlovales</taxon>
        <taxon>Pavlovaceae</taxon>
        <taxon>Diacronema</taxon>
    </lineage>
</organism>
<evidence type="ECO:0000256" key="1">
    <source>
        <dbReference type="SAM" id="SignalP"/>
    </source>
</evidence>
<accession>A0A8J5X9R5</accession>
<name>A0A8J5X9R5_DIALT</name>
<dbReference type="EMBL" id="JAGTXO010000036">
    <property type="protein sequence ID" value="KAG8460004.1"/>
    <property type="molecule type" value="Genomic_DNA"/>
</dbReference>
<sequence>MRVACVLLALLPSARARTRKWRDEVEDARNVTESQMADGLARVAAGWRDESSRPVAEFALLLTGRAPGFGISSTQALNAAGLRDHERTSVSTIIFAARSHLEFVVRAQEAGVGVDVFVHSWNPEAAALIDAQYGEHLVLSAHERPPLSGVRDKAYSHALSIGRAALLARHYERAAPQRRGVAYRLLFAVRIDLVFGRPVRLRLFAPRRITLATRCCAGAVKAERERASFLRACAGRIAPRRGVSHFARARLEPCSAGRLMSASSAYARAQPGVSRAFYVLDWWLAAPSDDLVTWAEVVADRAFYECAGRALGIKMMWGHLLWPLHIHEALGATSRIAFSSAVLAEIARLARPHKRKASGKANGTRLAAGWVPGAPKTTRVGHCMAIVHGGKQLLPEAILATPADARREAAIVGLPERFAPMARMCPTLLAPEA</sequence>
<comment type="caution">
    <text evidence="2">The sequence shown here is derived from an EMBL/GenBank/DDBJ whole genome shotgun (WGS) entry which is preliminary data.</text>
</comment>
<proteinExistence type="predicted"/>
<feature type="signal peptide" evidence="1">
    <location>
        <begin position="1"/>
        <end position="16"/>
    </location>
</feature>
<dbReference type="Proteomes" id="UP000751190">
    <property type="component" value="Unassembled WGS sequence"/>
</dbReference>
<protein>
    <submittedName>
        <fullName evidence="2">Uncharacterized protein</fullName>
    </submittedName>
</protein>
<dbReference type="OrthoDB" id="10488596at2759"/>
<evidence type="ECO:0000313" key="3">
    <source>
        <dbReference type="Proteomes" id="UP000751190"/>
    </source>
</evidence>